<feature type="transmembrane region" description="Helical" evidence="5">
    <location>
        <begin position="6"/>
        <end position="29"/>
    </location>
</feature>
<keyword evidence="13" id="KW-1185">Reference proteome</keyword>
<evidence type="ECO:0000256" key="6">
    <source>
        <dbReference type="SAM" id="MobiDB-lite"/>
    </source>
</evidence>
<dbReference type="InterPro" id="IPR036890">
    <property type="entry name" value="HATPase_C_sf"/>
</dbReference>
<dbReference type="PROSITE" id="PS50112">
    <property type="entry name" value="PAS"/>
    <property type="match status" value="1"/>
</dbReference>
<dbReference type="SUPFAM" id="SSF52172">
    <property type="entry name" value="CheY-like"/>
    <property type="match status" value="1"/>
</dbReference>
<dbReference type="CDD" id="cd00130">
    <property type="entry name" value="PAS"/>
    <property type="match status" value="1"/>
</dbReference>
<dbReference type="PANTHER" id="PTHR43065">
    <property type="entry name" value="SENSOR HISTIDINE KINASE"/>
    <property type="match status" value="1"/>
</dbReference>
<dbReference type="InterPro" id="IPR004358">
    <property type="entry name" value="Sig_transdc_His_kin-like_C"/>
</dbReference>
<evidence type="ECO:0000313" key="13">
    <source>
        <dbReference type="Proteomes" id="UP000192652"/>
    </source>
</evidence>
<feature type="transmembrane region" description="Helical" evidence="5">
    <location>
        <begin position="41"/>
        <end position="66"/>
    </location>
</feature>
<dbReference type="NCBIfam" id="TIGR00229">
    <property type="entry name" value="sensory_box"/>
    <property type="match status" value="1"/>
</dbReference>
<dbReference type="InterPro" id="IPR000700">
    <property type="entry name" value="PAS-assoc_C"/>
</dbReference>
<dbReference type="Pfam" id="PF00512">
    <property type="entry name" value="HisKA"/>
    <property type="match status" value="1"/>
</dbReference>
<dbReference type="Gene3D" id="3.30.565.10">
    <property type="entry name" value="Histidine kinase-like ATPase, C-terminal domain"/>
    <property type="match status" value="1"/>
</dbReference>
<sequence length="842" mass="88093">MAGSYNFFLVGLSLLMAIAASLTALDLVARVPAATSRTAGLLWLGAASLAMGGGIWAMHFVAMLALSMPGMEARYDPWLTGLSLALAIIATGSAFFLMNRPRRGPLALPLGSLAMGLGISAMHYTGMAAMSLPMTVHYDAAWVAISILIAIAAAFAALALAFGGRHAPVHLAMAGPGATQGARRADAPSQSVGDLMRHDLTRLAAGVILGIAIAGMHFAGMRAADFHAGVNAGHAPTMGVDHSPLALGVTAVTFVILFAAMIAAMVDRRIAVKAARDAEALRASEAQFRLFYRATPLPLHALDAQGRIEEVSDAWLELLGHGRDAVIGQPLTRFMTGESARRRVQEDWPRLLESGSLANRDYAFITRDGQVLDVVSTSRVHRDSAGRFVWAVGGLIDVTARKRAEEALRQAQKMEAIGQLTGGIAHDFNNLLAVVTGNLELLRRRIGGDPQSERLLDHAMNGARRGAALTQRMLAFARRQSLRPETVSLPALIDGMEDLILTSLGDRMRLRRDLPADLPPVEVDGPQLELALLNLAVNARDASGAEGEIVLAARAVASGDPSLPAGLPEGRYVCLGLRDEGEGMDAETLSRVCEPFFTTKEVGKGTGLGLSMVHGFAEQSGGKLVLKSRKGEGTTAEIWLPVALDGAQEAAQQGAQGQAKTLPAAPQGDSIRPSAVSDAPGQPAEEEGAPAVPVVTLPSGPLSAQGPIAPAGDAPVRPLTILAVDDDALVLMNTEAILEDLGHHVLVAHRGREALDILARTPEIDLLVTDQSMPGMTGLELASAARAARPDLPILIATGYGDLPALMPSMARLGKPFLQADLARAIAGLLPAPGQPAPHAAA</sequence>
<dbReference type="InterPro" id="IPR035965">
    <property type="entry name" value="PAS-like_dom_sf"/>
</dbReference>
<dbReference type="SUPFAM" id="SSF47384">
    <property type="entry name" value="Homodimeric domain of signal transducing histidine kinase"/>
    <property type="match status" value="1"/>
</dbReference>
<dbReference type="InterPro" id="IPR005467">
    <property type="entry name" value="His_kinase_dom"/>
</dbReference>
<dbReference type="Gene3D" id="3.40.50.2300">
    <property type="match status" value="1"/>
</dbReference>
<dbReference type="Gene3D" id="3.30.450.20">
    <property type="entry name" value="PAS domain"/>
    <property type="match status" value="1"/>
</dbReference>
<proteinExistence type="predicted"/>
<dbReference type="Pfam" id="PF00072">
    <property type="entry name" value="Response_reg"/>
    <property type="match status" value="1"/>
</dbReference>
<feature type="region of interest" description="Disordered" evidence="6">
    <location>
        <begin position="649"/>
        <end position="688"/>
    </location>
</feature>
<evidence type="ECO:0000256" key="2">
    <source>
        <dbReference type="ARBA" id="ARBA00012438"/>
    </source>
</evidence>
<evidence type="ECO:0000256" key="4">
    <source>
        <dbReference type="PROSITE-ProRule" id="PRU00169"/>
    </source>
</evidence>
<dbReference type="SMART" id="SM00387">
    <property type="entry name" value="HATPase_c"/>
    <property type="match status" value="1"/>
</dbReference>
<feature type="transmembrane region" description="Helical" evidence="5">
    <location>
        <begin position="244"/>
        <end position="266"/>
    </location>
</feature>
<feature type="domain" description="Response regulatory" evidence="8">
    <location>
        <begin position="720"/>
        <end position="830"/>
    </location>
</feature>
<dbReference type="SMART" id="SM00448">
    <property type="entry name" value="REC"/>
    <property type="match status" value="1"/>
</dbReference>
<dbReference type="CDD" id="cd00082">
    <property type="entry name" value="HisKA"/>
    <property type="match status" value="1"/>
</dbReference>
<feature type="domain" description="PAC" evidence="10">
    <location>
        <begin position="358"/>
        <end position="410"/>
    </location>
</feature>
<keyword evidence="5" id="KW-0812">Transmembrane</keyword>
<dbReference type="Proteomes" id="UP000192652">
    <property type="component" value="Unassembled WGS sequence"/>
</dbReference>
<evidence type="ECO:0000313" key="12">
    <source>
        <dbReference type="EMBL" id="OQP85423.1"/>
    </source>
</evidence>
<dbReference type="SMART" id="SM00388">
    <property type="entry name" value="HisKA"/>
    <property type="match status" value="1"/>
</dbReference>
<evidence type="ECO:0000259" key="11">
    <source>
        <dbReference type="PROSITE" id="PS50924"/>
    </source>
</evidence>
<protein>
    <recommendedName>
        <fullName evidence="2">histidine kinase</fullName>
        <ecNumber evidence="2">2.7.13.3</ecNumber>
    </recommendedName>
</protein>
<dbReference type="Pfam" id="PF03707">
    <property type="entry name" value="MHYT"/>
    <property type="match status" value="2"/>
</dbReference>
<feature type="domain" description="Histidine kinase" evidence="7">
    <location>
        <begin position="423"/>
        <end position="644"/>
    </location>
</feature>
<evidence type="ECO:0000256" key="5">
    <source>
        <dbReference type="PROSITE-ProRule" id="PRU00244"/>
    </source>
</evidence>
<feature type="compositionally biased region" description="Low complexity" evidence="6">
    <location>
        <begin position="649"/>
        <end position="659"/>
    </location>
</feature>
<evidence type="ECO:0000259" key="7">
    <source>
        <dbReference type="PROSITE" id="PS50109"/>
    </source>
</evidence>
<dbReference type="InterPro" id="IPR005330">
    <property type="entry name" value="MHYT_dom"/>
</dbReference>
<evidence type="ECO:0000259" key="9">
    <source>
        <dbReference type="PROSITE" id="PS50112"/>
    </source>
</evidence>
<dbReference type="InterPro" id="IPR001789">
    <property type="entry name" value="Sig_transdc_resp-reg_receiver"/>
</dbReference>
<organism evidence="12 13">
    <name type="scientific">Xaviernesmea rhizosphaerae</name>
    <dbReference type="NCBI Taxonomy" id="1672749"/>
    <lineage>
        <taxon>Bacteria</taxon>
        <taxon>Pseudomonadati</taxon>
        <taxon>Pseudomonadota</taxon>
        <taxon>Alphaproteobacteria</taxon>
        <taxon>Hyphomicrobiales</taxon>
        <taxon>Rhizobiaceae</taxon>
        <taxon>Rhizobium/Agrobacterium group</taxon>
        <taxon>Xaviernesmea</taxon>
    </lineage>
</organism>
<feature type="domain" description="PAS" evidence="9">
    <location>
        <begin position="284"/>
        <end position="355"/>
    </location>
</feature>
<evidence type="ECO:0000259" key="10">
    <source>
        <dbReference type="PROSITE" id="PS50113"/>
    </source>
</evidence>
<dbReference type="Pfam" id="PF08448">
    <property type="entry name" value="PAS_4"/>
    <property type="match status" value="1"/>
</dbReference>
<dbReference type="PROSITE" id="PS50110">
    <property type="entry name" value="RESPONSE_REGULATORY"/>
    <property type="match status" value="1"/>
</dbReference>
<dbReference type="PANTHER" id="PTHR43065:SF49">
    <property type="entry name" value="HISTIDINE KINASE"/>
    <property type="match status" value="1"/>
</dbReference>
<reference evidence="12 13" key="1">
    <citation type="journal article" date="2017" name="Antonie Van Leeuwenhoek">
        <title>Rhizobium rhizosphaerae sp. nov., a novel species isolated from rice rhizosphere.</title>
        <authorList>
            <person name="Zhao J.J."/>
            <person name="Zhang J."/>
            <person name="Zhang R.J."/>
            <person name="Zhang C.W."/>
            <person name="Yin H.Q."/>
            <person name="Zhang X.X."/>
        </authorList>
    </citation>
    <scope>NUCLEOTIDE SEQUENCE [LARGE SCALE GENOMIC DNA]</scope>
    <source>
        <strain evidence="12 13">RD15</strain>
    </source>
</reference>
<dbReference type="Pfam" id="PF02518">
    <property type="entry name" value="HATPase_c"/>
    <property type="match status" value="1"/>
</dbReference>
<feature type="transmembrane region" description="Helical" evidence="5">
    <location>
        <begin position="110"/>
        <end position="134"/>
    </location>
</feature>
<dbReference type="EMBL" id="MSPX01000014">
    <property type="protein sequence ID" value="OQP85423.1"/>
    <property type="molecule type" value="Genomic_DNA"/>
</dbReference>
<keyword evidence="5" id="KW-0472">Membrane</keyword>
<dbReference type="PROSITE" id="PS50113">
    <property type="entry name" value="PAC"/>
    <property type="match status" value="1"/>
</dbReference>
<dbReference type="SUPFAM" id="SSF55785">
    <property type="entry name" value="PYP-like sensor domain (PAS domain)"/>
    <property type="match status" value="1"/>
</dbReference>
<feature type="transmembrane region" description="Helical" evidence="5">
    <location>
        <begin position="140"/>
        <end position="163"/>
    </location>
</feature>
<dbReference type="InterPro" id="IPR011006">
    <property type="entry name" value="CheY-like_superfamily"/>
</dbReference>
<comment type="catalytic activity">
    <reaction evidence="1">
        <text>ATP + protein L-histidine = ADP + protein N-phospho-L-histidine.</text>
        <dbReference type="EC" id="2.7.13.3"/>
    </reaction>
</comment>
<dbReference type="PROSITE" id="PS50924">
    <property type="entry name" value="MHYT"/>
    <property type="match status" value="1"/>
</dbReference>
<dbReference type="EC" id="2.7.13.3" evidence="2"/>
<accession>A0ABX3PAB1</accession>
<feature type="domain" description="MHYT" evidence="11">
    <location>
        <begin position="5"/>
        <end position="227"/>
    </location>
</feature>
<evidence type="ECO:0000256" key="3">
    <source>
        <dbReference type="ARBA" id="ARBA00022553"/>
    </source>
</evidence>
<evidence type="ECO:0000256" key="1">
    <source>
        <dbReference type="ARBA" id="ARBA00000085"/>
    </source>
</evidence>
<dbReference type="InterPro" id="IPR003594">
    <property type="entry name" value="HATPase_dom"/>
</dbReference>
<keyword evidence="5" id="KW-1133">Transmembrane helix</keyword>
<evidence type="ECO:0000259" key="8">
    <source>
        <dbReference type="PROSITE" id="PS50110"/>
    </source>
</evidence>
<dbReference type="InterPro" id="IPR003661">
    <property type="entry name" value="HisK_dim/P_dom"/>
</dbReference>
<dbReference type="SUPFAM" id="SSF55874">
    <property type="entry name" value="ATPase domain of HSP90 chaperone/DNA topoisomerase II/histidine kinase"/>
    <property type="match status" value="1"/>
</dbReference>
<feature type="transmembrane region" description="Helical" evidence="5">
    <location>
        <begin position="203"/>
        <end position="224"/>
    </location>
</feature>
<dbReference type="Gene3D" id="1.10.287.130">
    <property type="match status" value="1"/>
</dbReference>
<feature type="transmembrane region" description="Helical" evidence="5">
    <location>
        <begin position="78"/>
        <end position="98"/>
    </location>
</feature>
<dbReference type="PRINTS" id="PR00344">
    <property type="entry name" value="BCTRLSENSOR"/>
</dbReference>
<name>A0ABX3PAB1_9HYPH</name>
<gene>
    <name evidence="12" type="ORF">BTR14_16155</name>
</gene>
<dbReference type="PROSITE" id="PS50109">
    <property type="entry name" value="HIS_KIN"/>
    <property type="match status" value="1"/>
</dbReference>
<dbReference type="InterPro" id="IPR036097">
    <property type="entry name" value="HisK_dim/P_sf"/>
</dbReference>
<comment type="caution">
    <text evidence="12">The sequence shown here is derived from an EMBL/GenBank/DDBJ whole genome shotgun (WGS) entry which is preliminary data.</text>
</comment>
<dbReference type="RefSeq" id="WP_081176888.1">
    <property type="nucleotide sequence ID" value="NZ_MSPX01000014.1"/>
</dbReference>
<dbReference type="InterPro" id="IPR013656">
    <property type="entry name" value="PAS_4"/>
</dbReference>
<feature type="modified residue" description="4-aspartylphosphate" evidence="4">
    <location>
        <position position="770"/>
    </location>
</feature>
<dbReference type="SMART" id="SM00091">
    <property type="entry name" value="PAS"/>
    <property type="match status" value="1"/>
</dbReference>
<keyword evidence="3 4" id="KW-0597">Phosphoprotein</keyword>
<dbReference type="InterPro" id="IPR000014">
    <property type="entry name" value="PAS"/>
</dbReference>